<keyword evidence="3" id="KW-1185">Reference proteome</keyword>
<evidence type="ECO:0000313" key="2">
    <source>
        <dbReference type="EMBL" id="ETX03933.1"/>
    </source>
</evidence>
<organism evidence="2 3">
    <name type="scientific">Candidatus Entotheonella gemina</name>
    <dbReference type="NCBI Taxonomy" id="1429439"/>
    <lineage>
        <taxon>Bacteria</taxon>
        <taxon>Pseudomonadati</taxon>
        <taxon>Nitrospinota/Tectimicrobiota group</taxon>
        <taxon>Candidatus Tectimicrobiota</taxon>
        <taxon>Candidatus Entotheonellia</taxon>
        <taxon>Candidatus Entotheonellales</taxon>
        <taxon>Candidatus Entotheonellaceae</taxon>
        <taxon>Candidatus Entotheonella</taxon>
    </lineage>
</organism>
<keyword evidence="1" id="KW-0472">Membrane</keyword>
<dbReference type="EMBL" id="AZHX01001346">
    <property type="protein sequence ID" value="ETX03933.1"/>
    <property type="molecule type" value="Genomic_DNA"/>
</dbReference>
<accession>W4M1C9</accession>
<protein>
    <submittedName>
        <fullName evidence="2">Uncharacterized protein</fullName>
    </submittedName>
</protein>
<evidence type="ECO:0000313" key="3">
    <source>
        <dbReference type="Proteomes" id="UP000019140"/>
    </source>
</evidence>
<dbReference type="Pfam" id="PF07963">
    <property type="entry name" value="N_methyl"/>
    <property type="match status" value="1"/>
</dbReference>
<keyword evidence="1" id="KW-0812">Transmembrane</keyword>
<feature type="transmembrane region" description="Helical" evidence="1">
    <location>
        <begin position="12"/>
        <end position="39"/>
    </location>
</feature>
<sequence length="128" mass="14478">MMKSFHNEAGLTLIETLIALTIFSVGMLGLSSLTTIVLYGNTLSQKITMATILAHEKIEAVHDISYDQLESQEEKVTTDNRSRYIRETEVRDNTPRQGMKTVSISVYWTQTNSTKNHVSLKTIVIDDR</sequence>
<proteinExistence type="predicted"/>
<name>W4M1C9_9BACT</name>
<dbReference type="NCBIfam" id="TIGR02532">
    <property type="entry name" value="IV_pilin_GFxxxE"/>
    <property type="match status" value="1"/>
</dbReference>
<dbReference type="HOGENOM" id="CLU_1955609_0_0_7"/>
<evidence type="ECO:0000256" key="1">
    <source>
        <dbReference type="SAM" id="Phobius"/>
    </source>
</evidence>
<dbReference type="Proteomes" id="UP000019140">
    <property type="component" value="Unassembled WGS sequence"/>
</dbReference>
<keyword evidence="1" id="KW-1133">Transmembrane helix</keyword>
<comment type="caution">
    <text evidence="2">The sequence shown here is derived from an EMBL/GenBank/DDBJ whole genome shotgun (WGS) entry which is preliminary data.</text>
</comment>
<dbReference type="PROSITE" id="PS00409">
    <property type="entry name" value="PROKAR_NTER_METHYL"/>
    <property type="match status" value="1"/>
</dbReference>
<gene>
    <name evidence="2" type="ORF">ETSY2_31655</name>
</gene>
<reference evidence="2 3" key="1">
    <citation type="journal article" date="2014" name="Nature">
        <title>An environmental bacterial taxon with a large and distinct metabolic repertoire.</title>
        <authorList>
            <person name="Wilson M.C."/>
            <person name="Mori T."/>
            <person name="Ruckert C."/>
            <person name="Uria A.R."/>
            <person name="Helf M.J."/>
            <person name="Takada K."/>
            <person name="Gernert C."/>
            <person name="Steffens U.A."/>
            <person name="Heycke N."/>
            <person name="Schmitt S."/>
            <person name="Rinke C."/>
            <person name="Helfrich E.J."/>
            <person name="Brachmann A.O."/>
            <person name="Gurgui C."/>
            <person name="Wakimoto T."/>
            <person name="Kracht M."/>
            <person name="Crusemann M."/>
            <person name="Hentschel U."/>
            <person name="Abe I."/>
            <person name="Matsunaga S."/>
            <person name="Kalinowski J."/>
            <person name="Takeyama H."/>
            <person name="Piel J."/>
        </authorList>
    </citation>
    <scope>NUCLEOTIDE SEQUENCE [LARGE SCALE GENOMIC DNA]</scope>
    <source>
        <strain evidence="3">TSY2</strain>
    </source>
</reference>
<dbReference type="AlphaFoldDB" id="W4M1C9"/>
<dbReference type="InterPro" id="IPR012902">
    <property type="entry name" value="N_methyl_site"/>
</dbReference>